<dbReference type="Proteomes" id="UP000620266">
    <property type="component" value="Unassembled WGS sequence"/>
</dbReference>
<protein>
    <submittedName>
        <fullName evidence="2">Hydroxylase</fullName>
    </submittedName>
</protein>
<dbReference type="InterPro" id="IPR002938">
    <property type="entry name" value="FAD-bd"/>
</dbReference>
<dbReference type="SUPFAM" id="SSF51905">
    <property type="entry name" value="FAD/NAD(P)-binding domain"/>
    <property type="match status" value="1"/>
</dbReference>
<dbReference type="Pfam" id="PF01494">
    <property type="entry name" value="FAD_binding_3"/>
    <property type="match status" value="1"/>
</dbReference>
<dbReference type="EMBL" id="BMCG01000003">
    <property type="protein sequence ID" value="GGC07333.1"/>
    <property type="molecule type" value="Genomic_DNA"/>
</dbReference>
<keyword evidence="3" id="KW-1185">Reference proteome</keyword>
<comment type="caution">
    <text evidence="2">The sequence shown here is derived from an EMBL/GenBank/DDBJ whole genome shotgun (WGS) entry which is preliminary data.</text>
</comment>
<evidence type="ECO:0000313" key="3">
    <source>
        <dbReference type="Proteomes" id="UP000620266"/>
    </source>
</evidence>
<evidence type="ECO:0000313" key="2">
    <source>
        <dbReference type="EMBL" id="GGC07333.1"/>
    </source>
</evidence>
<sequence>MTQAAETITRPTQQEAATAPMRTQVLIIGGGPAGSTAAALLAQDGFTVTLLEKDVHPRFHIGESLLPANIPLLEKLGVKEQVEAIGMPKWGVEFNAVEQDMKTHIEFCEAFDKSMPYAFQVRRSEFDHILLRNARTRGASVIEDCRVRKVDFQPEHVLVQAKHGDGRMQEYIADYVIDASGRDTFLANQFKSKQKNRKHNSSAIFSHFTGVERYEGKREGDISLFWFEHGWFWLIPLSDGTTSVGAVCWPHYLASRKVGLEQFLMDTIAMAPKLADRMKNAVRVGEVHATGNYSYTSSKSHGDRCMLLGDAYAFIDPVFSSGVLLAMQSAFVGVEAVAACLRAPQEAQRALEKFDHHMRRGPTIFSWFIYRVTNPAMRFLFLNPRDFLQTKAAVMSVLAGDIFHNKAIWPSLYAFKAIYYLSSLFNPMRTLAAWRRRKINIRDPEAGSAT</sequence>
<accession>A0A8J2UKE1</accession>
<dbReference type="AlphaFoldDB" id="A0A8J2UKE1"/>
<name>A0A8J2UKE1_9BURK</name>
<dbReference type="InterPro" id="IPR036188">
    <property type="entry name" value="FAD/NAD-bd_sf"/>
</dbReference>
<dbReference type="Gene3D" id="3.50.50.60">
    <property type="entry name" value="FAD/NAD(P)-binding domain"/>
    <property type="match status" value="1"/>
</dbReference>
<dbReference type="GO" id="GO:0071949">
    <property type="term" value="F:FAD binding"/>
    <property type="evidence" value="ECO:0007669"/>
    <property type="project" value="InterPro"/>
</dbReference>
<organism evidence="2 3">
    <name type="scientific">Oxalicibacterium flavum</name>
    <dbReference type="NCBI Taxonomy" id="179467"/>
    <lineage>
        <taxon>Bacteria</taxon>
        <taxon>Pseudomonadati</taxon>
        <taxon>Pseudomonadota</taxon>
        <taxon>Betaproteobacteria</taxon>
        <taxon>Burkholderiales</taxon>
        <taxon>Oxalobacteraceae</taxon>
        <taxon>Oxalicibacterium</taxon>
    </lineage>
</organism>
<evidence type="ECO:0000259" key="1">
    <source>
        <dbReference type="Pfam" id="PF01494"/>
    </source>
</evidence>
<dbReference type="InterPro" id="IPR050816">
    <property type="entry name" value="Flavin-dep_Halogenase_NPB"/>
</dbReference>
<dbReference type="PANTHER" id="PTHR43747:SF1">
    <property type="entry name" value="SLR1998 PROTEIN"/>
    <property type="match status" value="1"/>
</dbReference>
<gene>
    <name evidence="2" type="ORF">GCM10007205_15620</name>
</gene>
<dbReference type="PANTHER" id="PTHR43747">
    <property type="entry name" value="FAD-BINDING PROTEIN"/>
    <property type="match status" value="1"/>
</dbReference>
<feature type="domain" description="FAD-binding" evidence="1">
    <location>
        <begin position="22"/>
        <end position="343"/>
    </location>
</feature>
<dbReference type="RefSeq" id="WP_229728937.1">
    <property type="nucleotide sequence ID" value="NZ_BMCG01000003.1"/>
</dbReference>
<reference evidence="2" key="2">
    <citation type="submission" date="2020-09" db="EMBL/GenBank/DDBJ databases">
        <authorList>
            <person name="Sun Q."/>
            <person name="Sedlacek I."/>
        </authorList>
    </citation>
    <scope>NUCLEOTIDE SEQUENCE</scope>
    <source>
        <strain evidence="2">CCM 7086</strain>
    </source>
</reference>
<reference evidence="2" key="1">
    <citation type="journal article" date="2014" name="Int. J. Syst. Evol. Microbiol.">
        <title>Complete genome sequence of Corynebacterium casei LMG S-19264T (=DSM 44701T), isolated from a smear-ripened cheese.</title>
        <authorList>
            <consortium name="US DOE Joint Genome Institute (JGI-PGF)"/>
            <person name="Walter F."/>
            <person name="Albersmeier A."/>
            <person name="Kalinowski J."/>
            <person name="Ruckert C."/>
        </authorList>
    </citation>
    <scope>NUCLEOTIDE SEQUENCE</scope>
    <source>
        <strain evidence="2">CCM 7086</strain>
    </source>
</reference>
<proteinExistence type="predicted"/>
<dbReference type="PRINTS" id="PR00420">
    <property type="entry name" value="RNGMNOXGNASE"/>
</dbReference>